<reference evidence="2" key="1">
    <citation type="submission" date="2023-01" db="EMBL/GenBank/DDBJ databases">
        <title>Genome assembly of the deep-sea coral Lophelia pertusa.</title>
        <authorList>
            <person name="Herrera S."/>
            <person name="Cordes E."/>
        </authorList>
    </citation>
    <scope>NUCLEOTIDE SEQUENCE</scope>
    <source>
        <strain evidence="2">USNM1676648</strain>
        <tissue evidence="2">Polyp</tissue>
    </source>
</reference>
<evidence type="ECO:0000313" key="3">
    <source>
        <dbReference type="Proteomes" id="UP001163046"/>
    </source>
</evidence>
<evidence type="ECO:0000313" key="2">
    <source>
        <dbReference type="EMBL" id="KAJ7386584.1"/>
    </source>
</evidence>
<organism evidence="2 3">
    <name type="scientific">Desmophyllum pertusum</name>
    <dbReference type="NCBI Taxonomy" id="174260"/>
    <lineage>
        <taxon>Eukaryota</taxon>
        <taxon>Metazoa</taxon>
        <taxon>Cnidaria</taxon>
        <taxon>Anthozoa</taxon>
        <taxon>Hexacorallia</taxon>
        <taxon>Scleractinia</taxon>
        <taxon>Caryophylliina</taxon>
        <taxon>Caryophylliidae</taxon>
        <taxon>Desmophyllum</taxon>
    </lineage>
</organism>
<sequence length="151" mass="16125">MPHKTTGAASSTEVTTGEQSPASLSNPTDTKATEDKQTCVPQPGIDQQDEAKSNCSKTPGTTHIRDLFLSFDKVPIVLSSGHASTAQKPTRFIQDGDRYIFLVEDNRASKVSSVSPGTHARTAKAADEATDDTVQDEEGEDVGKDEVFKKG</sequence>
<feature type="region of interest" description="Disordered" evidence="1">
    <location>
        <begin position="110"/>
        <end position="151"/>
    </location>
</feature>
<dbReference type="EMBL" id="MU825876">
    <property type="protein sequence ID" value="KAJ7386584.1"/>
    <property type="molecule type" value="Genomic_DNA"/>
</dbReference>
<accession>A0A9W9ZT00</accession>
<name>A0A9W9ZT00_9CNID</name>
<dbReference type="AlphaFoldDB" id="A0A9W9ZT00"/>
<comment type="caution">
    <text evidence="2">The sequence shown here is derived from an EMBL/GenBank/DDBJ whole genome shotgun (WGS) entry which is preliminary data.</text>
</comment>
<keyword evidence="3" id="KW-1185">Reference proteome</keyword>
<dbReference type="OrthoDB" id="5977854at2759"/>
<dbReference type="Proteomes" id="UP001163046">
    <property type="component" value="Unassembled WGS sequence"/>
</dbReference>
<proteinExistence type="predicted"/>
<evidence type="ECO:0000256" key="1">
    <source>
        <dbReference type="SAM" id="MobiDB-lite"/>
    </source>
</evidence>
<gene>
    <name evidence="2" type="ORF">OS493_008731</name>
</gene>
<protein>
    <submittedName>
        <fullName evidence="2">Uncharacterized protein</fullName>
    </submittedName>
</protein>
<feature type="region of interest" description="Disordered" evidence="1">
    <location>
        <begin position="1"/>
        <end position="59"/>
    </location>
</feature>
<feature type="compositionally biased region" description="Acidic residues" evidence="1">
    <location>
        <begin position="128"/>
        <end position="140"/>
    </location>
</feature>
<feature type="compositionally biased region" description="Basic and acidic residues" evidence="1">
    <location>
        <begin position="141"/>
        <end position="151"/>
    </location>
</feature>
<feature type="compositionally biased region" description="Polar residues" evidence="1">
    <location>
        <begin position="7"/>
        <end position="30"/>
    </location>
</feature>